<dbReference type="Pfam" id="PF04719">
    <property type="entry name" value="TAFII28"/>
    <property type="match status" value="1"/>
</dbReference>
<dbReference type="Gene3D" id="1.10.20.10">
    <property type="entry name" value="Histone, subunit A"/>
    <property type="match status" value="1"/>
</dbReference>
<feature type="compositionally biased region" description="Low complexity" evidence="6">
    <location>
        <begin position="21"/>
        <end position="31"/>
    </location>
</feature>
<proteinExistence type="inferred from homology"/>
<accession>A0ABR0K8I8</accession>
<dbReference type="InterPro" id="IPR009072">
    <property type="entry name" value="Histone-fold"/>
</dbReference>
<feature type="region of interest" description="Disordered" evidence="6">
    <location>
        <begin position="1"/>
        <end position="160"/>
    </location>
</feature>
<comment type="subcellular location">
    <subcellularLocation>
        <location evidence="1">Nucleus</location>
    </subcellularLocation>
</comment>
<keyword evidence="5" id="KW-0539">Nucleus</keyword>
<reference evidence="8 9" key="1">
    <citation type="submission" date="2023-08" db="EMBL/GenBank/DDBJ databases">
        <title>Black Yeasts Isolated from many extreme environments.</title>
        <authorList>
            <person name="Coleine C."/>
            <person name="Stajich J.E."/>
            <person name="Selbmann L."/>
        </authorList>
    </citation>
    <scope>NUCLEOTIDE SEQUENCE [LARGE SCALE GENOMIC DNA]</scope>
    <source>
        <strain evidence="8 9">CCFEE 5885</strain>
    </source>
</reference>
<dbReference type="Proteomes" id="UP001345013">
    <property type="component" value="Unassembled WGS sequence"/>
</dbReference>
<keyword evidence="4" id="KW-0804">Transcription</keyword>
<comment type="caution">
    <text evidence="8">The sequence shown here is derived from an EMBL/GenBank/DDBJ whole genome shotgun (WGS) entry which is preliminary data.</text>
</comment>
<dbReference type="PANTHER" id="PTHR13218:SF8">
    <property type="entry name" value="TRANSCRIPTION INITIATION FACTOR TFIID SUBUNIT 11"/>
    <property type="match status" value="1"/>
</dbReference>
<dbReference type="PANTHER" id="PTHR13218">
    <property type="entry name" value="TRANSCRIPTION INITIATION FACTOR TFIID SUBUNIT 11-RELATED"/>
    <property type="match status" value="1"/>
</dbReference>
<feature type="domain" description="TAFII28-like protein" evidence="7">
    <location>
        <begin position="169"/>
        <end position="244"/>
    </location>
</feature>
<dbReference type="SUPFAM" id="SSF47113">
    <property type="entry name" value="Histone-fold"/>
    <property type="match status" value="1"/>
</dbReference>
<sequence length="361" mass="39198">MASSPPAPFSASLPNPKKRPSISSQASQAASNKRPKLHPLRQTSFPANGDAHAYAGASARSETGSIANSTFSLTSNNTRAPPRGRGRPRKSLQVTEDDARNARDGGCTTGRGPKGDSQNKSVVSAARSKGGRHEDDEPEDEDEDEEEVLEGDDAQANEQKRMDEKLNVLQMQLTKAQADRWSSLRGAALSSKAVKRIVNQTVSQSVTEICVKYVQWASKAFATEIVERAREVQAECAAAMEVGVEREREARVRALKGKEKELEAKEQMKGPEGGGSDLSEQERQAIQTDVKRLRKEAEEYIPNKHMGGLLPDHLREALRRYKADGDGGGFGFDGLSHPLLGVQGAVAWRVGDGATGQRLFR</sequence>
<dbReference type="EMBL" id="JAVRRG010000070">
    <property type="protein sequence ID" value="KAK5089789.1"/>
    <property type="molecule type" value="Genomic_DNA"/>
</dbReference>
<evidence type="ECO:0000256" key="4">
    <source>
        <dbReference type="ARBA" id="ARBA00023163"/>
    </source>
</evidence>
<feature type="region of interest" description="Disordered" evidence="6">
    <location>
        <begin position="261"/>
        <end position="287"/>
    </location>
</feature>
<keyword evidence="9" id="KW-1185">Reference proteome</keyword>
<evidence type="ECO:0000256" key="6">
    <source>
        <dbReference type="SAM" id="MobiDB-lite"/>
    </source>
</evidence>
<evidence type="ECO:0000259" key="7">
    <source>
        <dbReference type="Pfam" id="PF04719"/>
    </source>
</evidence>
<evidence type="ECO:0000256" key="2">
    <source>
        <dbReference type="ARBA" id="ARBA00009788"/>
    </source>
</evidence>
<organism evidence="8 9">
    <name type="scientific">Lithohypha guttulata</name>
    <dbReference type="NCBI Taxonomy" id="1690604"/>
    <lineage>
        <taxon>Eukaryota</taxon>
        <taxon>Fungi</taxon>
        <taxon>Dikarya</taxon>
        <taxon>Ascomycota</taxon>
        <taxon>Pezizomycotina</taxon>
        <taxon>Eurotiomycetes</taxon>
        <taxon>Chaetothyriomycetidae</taxon>
        <taxon>Chaetothyriales</taxon>
        <taxon>Trichomeriaceae</taxon>
        <taxon>Lithohypha</taxon>
    </lineage>
</organism>
<name>A0ABR0K8I8_9EURO</name>
<comment type="similarity">
    <text evidence="2">Belongs to the TAF11 family.</text>
</comment>
<evidence type="ECO:0000313" key="9">
    <source>
        <dbReference type="Proteomes" id="UP001345013"/>
    </source>
</evidence>
<dbReference type="InterPro" id="IPR006809">
    <property type="entry name" value="TAFII28_dom"/>
</dbReference>
<protein>
    <recommendedName>
        <fullName evidence="7">TAFII28-like protein domain-containing protein</fullName>
    </recommendedName>
</protein>
<evidence type="ECO:0000313" key="8">
    <source>
        <dbReference type="EMBL" id="KAK5089789.1"/>
    </source>
</evidence>
<feature type="compositionally biased region" description="Polar residues" evidence="6">
    <location>
        <begin position="60"/>
        <end position="78"/>
    </location>
</feature>
<evidence type="ECO:0000256" key="1">
    <source>
        <dbReference type="ARBA" id="ARBA00004123"/>
    </source>
</evidence>
<evidence type="ECO:0000256" key="3">
    <source>
        <dbReference type="ARBA" id="ARBA00023015"/>
    </source>
</evidence>
<dbReference type="InterPro" id="IPR045127">
    <property type="entry name" value="TAF11-like"/>
</dbReference>
<gene>
    <name evidence="8" type="ORF">LTR24_005841</name>
</gene>
<evidence type="ECO:0000256" key="5">
    <source>
        <dbReference type="ARBA" id="ARBA00023242"/>
    </source>
</evidence>
<feature type="compositionally biased region" description="Acidic residues" evidence="6">
    <location>
        <begin position="136"/>
        <end position="155"/>
    </location>
</feature>
<keyword evidence="3" id="KW-0805">Transcription regulation</keyword>